<evidence type="ECO:0000256" key="3">
    <source>
        <dbReference type="ARBA" id="ARBA00022833"/>
    </source>
</evidence>
<feature type="compositionally biased region" description="Basic and acidic residues" evidence="5">
    <location>
        <begin position="168"/>
        <end position="179"/>
    </location>
</feature>
<protein>
    <recommendedName>
        <fullName evidence="6">CENP-V/GFA domain-containing protein</fullName>
    </recommendedName>
</protein>
<gene>
    <name evidence="7" type="ORF">DM02DRAFT_275739</name>
</gene>
<evidence type="ECO:0000313" key="8">
    <source>
        <dbReference type="Proteomes" id="UP000244855"/>
    </source>
</evidence>
<dbReference type="Gene3D" id="3.90.1590.10">
    <property type="entry name" value="glutathione-dependent formaldehyde- activating enzyme (gfa)"/>
    <property type="match status" value="1"/>
</dbReference>
<dbReference type="GO" id="GO:0016846">
    <property type="term" value="F:carbon-sulfur lyase activity"/>
    <property type="evidence" value="ECO:0007669"/>
    <property type="project" value="InterPro"/>
</dbReference>
<dbReference type="OrthoDB" id="9985472at2759"/>
<evidence type="ECO:0000259" key="6">
    <source>
        <dbReference type="PROSITE" id="PS51891"/>
    </source>
</evidence>
<feature type="domain" description="CENP-V/GFA" evidence="6">
    <location>
        <begin position="17"/>
        <end position="134"/>
    </location>
</feature>
<keyword evidence="8" id="KW-1185">Reference proteome</keyword>
<feature type="region of interest" description="Disordered" evidence="5">
    <location>
        <begin position="145"/>
        <end position="190"/>
    </location>
</feature>
<dbReference type="EMBL" id="KZ805337">
    <property type="protein sequence ID" value="PVI02959.1"/>
    <property type="molecule type" value="Genomic_DNA"/>
</dbReference>
<dbReference type="AlphaFoldDB" id="A0A2V1DXY6"/>
<comment type="similarity">
    <text evidence="1">Belongs to the Gfa family.</text>
</comment>
<dbReference type="PANTHER" id="PTHR33337">
    <property type="entry name" value="GFA DOMAIN-CONTAINING PROTEIN"/>
    <property type="match status" value="1"/>
</dbReference>
<keyword evidence="4" id="KW-0456">Lyase</keyword>
<dbReference type="SUPFAM" id="SSF51316">
    <property type="entry name" value="Mss4-like"/>
    <property type="match status" value="1"/>
</dbReference>
<dbReference type="PROSITE" id="PS51891">
    <property type="entry name" value="CENP_V_GFA"/>
    <property type="match status" value="1"/>
</dbReference>
<feature type="compositionally biased region" description="Basic residues" evidence="5">
    <location>
        <begin position="180"/>
        <end position="190"/>
    </location>
</feature>
<name>A0A2V1DXY6_9PLEO</name>
<evidence type="ECO:0000256" key="5">
    <source>
        <dbReference type="SAM" id="MobiDB-lite"/>
    </source>
</evidence>
<evidence type="ECO:0000256" key="4">
    <source>
        <dbReference type="ARBA" id="ARBA00023239"/>
    </source>
</evidence>
<reference evidence="7 8" key="1">
    <citation type="journal article" date="2018" name="Sci. Rep.">
        <title>Comparative genomics provides insights into the lifestyle and reveals functional heterogeneity of dark septate endophytic fungi.</title>
        <authorList>
            <person name="Knapp D.G."/>
            <person name="Nemeth J.B."/>
            <person name="Barry K."/>
            <person name="Hainaut M."/>
            <person name="Henrissat B."/>
            <person name="Johnson J."/>
            <person name="Kuo A."/>
            <person name="Lim J.H.P."/>
            <person name="Lipzen A."/>
            <person name="Nolan M."/>
            <person name="Ohm R.A."/>
            <person name="Tamas L."/>
            <person name="Grigoriev I.V."/>
            <person name="Spatafora J.W."/>
            <person name="Nagy L.G."/>
            <person name="Kovacs G.M."/>
        </authorList>
    </citation>
    <scope>NUCLEOTIDE SEQUENCE [LARGE SCALE GENOMIC DNA]</scope>
    <source>
        <strain evidence="7 8">DSE2036</strain>
    </source>
</reference>
<accession>A0A2V1DXY6</accession>
<dbReference type="STRING" id="97972.A0A2V1DXY6"/>
<dbReference type="InterPro" id="IPR011057">
    <property type="entry name" value="Mss4-like_sf"/>
</dbReference>
<keyword evidence="2" id="KW-0479">Metal-binding</keyword>
<dbReference type="PANTHER" id="PTHR33337:SF40">
    <property type="entry name" value="CENP-V_GFA DOMAIN-CONTAINING PROTEIN-RELATED"/>
    <property type="match status" value="1"/>
</dbReference>
<evidence type="ECO:0000256" key="1">
    <source>
        <dbReference type="ARBA" id="ARBA00005495"/>
    </source>
</evidence>
<dbReference type="InterPro" id="IPR006913">
    <property type="entry name" value="CENP-V/GFA"/>
</dbReference>
<organism evidence="7 8">
    <name type="scientific">Periconia macrospinosa</name>
    <dbReference type="NCBI Taxonomy" id="97972"/>
    <lineage>
        <taxon>Eukaryota</taxon>
        <taxon>Fungi</taxon>
        <taxon>Dikarya</taxon>
        <taxon>Ascomycota</taxon>
        <taxon>Pezizomycotina</taxon>
        <taxon>Dothideomycetes</taxon>
        <taxon>Pleosporomycetidae</taxon>
        <taxon>Pleosporales</taxon>
        <taxon>Massarineae</taxon>
        <taxon>Periconiaceae</taxon>
        <taxon>Periconia</taxon>
    </lineage>
</organism>
<dbReference type="Proteomes" id="UP000244855">
    <property type="component" value="Unassembled WGS sequence"/>
</dbReference>
<evidence type="ECO:0000313" key="7">
    <source>
        <dbReference type="EMBL" id="PVI02959.1"/>
    </source>
</evidence>
<dbReference type="Pfam" id="PF04828">
    <property type="entry name" value="GFA"/>
    <property type="match status" value="1"/>
</dbReference>
<sequence length="190" mass="20940">MDISYESTEPVPDRAVLKGSCYCRHLTYLIAVENVDSIKTSMCHCTACKKVYGGAFGLTAKVPVHGFRYEVGSGACVVHVGANDAGVPVYREFCGKCGSRICEYHEGIKEHFRYVSIGSLEEPSMLPPKGEFFCSQREAWMPEVHGIPQNSGKEKRRGKVCAGGGEVGDERREQLGRGDGKKRKSVRMSR</sequence>
<keyword evidence="3" id="KW-0862">Zinc</keyword>
<evidence type="ECO:0000256" key="2">
    <source>
        <dbReference type="ARBA" id="ARBA00022723"/>
    </source>
</evidence>
<dbReference type="GO" id="GO:0046872">
    <property type="term" value="F:metal ion binding"/>
    <property type="evidence" value="ECO:0007669"/>
    <property type="project" value="UniProtKB-KW"/>
</dbReference>
<proteinExistence type="inferred from homology"/>